<evidence type="ECO:0000256" key="5">
    <source>
        <dbReference type="SAM" id="MobiDB-lite"/>
    </source>
</evidence>
<evidence type="ECO:0000313" key="7">
    <source>
        <dbReference type="Proteomes" id="UP000608579"/>
    </source>
</evidence>
<dbReference type="Proteomes" id="UP000608579">
    <property type="component" value="Unassembled WGS sequence"/>
</dbReference>
<dbReference type="Gene3D" id="1.10.60.20">
    <property type="entry name" value="Ribosomal protein S17e-like"/>
    <property type="match status" value="1"/>
</dbReference>
<keyword evidence="2 4" id="KW-0689">Ribosomal protein</keyword>
<protein>
    <recommendedName>
        <fullName evidence="4">Small ribosomal subunit protein eS17</fullName>
    </recommendedName>
</protein>
<dbReference type="InterPro" id="IPR001210">
    <property type="entry name" value="Ribosomal_eS17"/>
</dbReference>
<dbReference type="GO" id="GO:1990904">
    <property type="term" value="C:ribonucleoprotein complex"/>
    <property type="evidence" value="ECO:0007669"/>
    <property type="project" value="UniProtKB-KW"/>
</dbReference>
<dbReference type="SUPFAM" id="SSF116820">
    <property type="entry name" value="Rps17e-like"/>
    <property type="match status" value="1"/>
</dbReference>
<dbReference type="EMBL" id="DQVM01000148">
    <property type="protein sequence ID" value="HIQ30405.1"/>
    <property type="molecule type" value="Genomic_DNA"/>
</dbReference>
<evidence type="ECO:0000313" key="6">
    <source>
        <dbReference type="EMBL" id="HIQ30405.1"/>
    </source>
</evidence>
<evidence type="ECO:0000256" key="3">
    <source>
        <dbReference type="ARBA" id="ARBA00023274"/>
    </source>
</evidence>
<comment type="caution">
    <text evidence="6">The sequence shown here is derived from an EMBL/GenBank/DDBJ whole genome shotgun (WGS) entry which is preliminary data.</text>
</comment>
<dbReference type="HAMAP" id="MF_00511">
    <property type="entry name" value="Ribosomal_eS17"/>
    <property type="match status" value="1"/>
</dbReference>
<dbReference type="GO" id="GO:0006412">
    <property type="term" value="P:translation"/>
    <property type="evidence" value="ECO:0007669"/>
    <property type="project" value="UniProtKB-UniRule"/>
</dbReference>
<dbReference type="GO" id="GO:0005840">
    <property type="term" value="C:ribosome"/>
    <property type="evidence" value="ECO:0007669"/>
    <property type="project" value="UniProtKB-KW"/>
</dbReference>
<dbReference type="Pfam" id="PF00833">
    <property type="entry name" value="Ribosomal_S17e"/>
    <property type="match status" value="1"/>
</dbReference>
<dbReference type="InterPro" id="IPR036401">
    <property type="entry name" value="Ribosomal_eS17_sf"/>
</dbReference>
<name>A0A833EB75_CALS0</name>
<evidence type="ECO:0000256" key="1">
    <source>
        <dbReference type="ARBA" id="ARBA00010444"/>
    </source>
</evidence>
<organism evidence="6 7">
    <name type="scientific">Caldiarchaeum subterraneum</name>
    <dbReference type="NCBI Taxonomy" id="311458"/>
    <lineage>
        <taxon>Archaea</taxon>
        <taxon>Nitrososphaerota</taxon>
        <taxon>Candidatus Caldarchaeales</taxon>
        <taxon>Candidatus Caldarchaeaceae</taxon>
        <taxon>Candidatus Caldarchaeum</taxon>
    </lineage>
</organism>
<keyword evidence="3 4" id="KW-0687">Ribonucleoprotein</keyword>
<comment type="similarity">
    <text evidence="1 4">Belongs to the eukaryotic ribosomal protein eS17 family.</text>
</comment>
<reference evidence="6" key="1">
    <citation type="journal article" date="2020" name="ISME J.">
        <title>Gammaproteobacteria mediating utilization of methyl-, sulfur- and petroleum organic compounds in deep ocean hydrothermal plumes.</title>
        <authorList>
            <person name="Zhou Z."/>
            <person name="Liu Y."/>
            <person name="Pan J."/>
            <person name="Cron B.R."/>
            <person name="Toner B.M."/>
            <person name="Anantharaman K."/>
            <person name="Breier J.A."/>
            <person name="Dick G.J."/>
            <person name="Li M."/>
        </authorList>
    </citation>
    <scope>NUCLEOTIDE SEQUENCE</scope>
    <source>
        <strain evidence="6">SZUA-1515</strain>
    </source>
</reference>
<dbReference type="GO" id="GO:0003735">
    <property type="term" value="F:structural constituent of ribosome"/>
    <property type="evidence" value="ECO:0007669"/>
    <property type="project" value="InterPro"/>
</dbReference>
<evidence type="ECO:0000256" key="4">
    <source>
        <dbReference type="HAMAP-Rule" id="MF_00511"/>
    </source>
</evidence>
<evidence type="ECO:0000256" key="2">
    <source>
        <dbReference type="ARBA" id="ARBA00022980"/>
    </source>
</evidence>
<dbReference type="PANTHER" id="PTHR10732">
    <property type="entry name" value="40S RIBOSOMAL PROTEIN S17"/>
    <property type="match status" value="1"/>
</dbReference>
<feature type="region of interest" description="Disordered" evidence="5">
    <location>
        <begin position="63"/>
        <end position="83"/>
    </location>
</feature>
<dbReference type="AlphaFoldDB" id="A0A833EB75"/>
<dbReference type="PANTHER" id="PTHR10732:SF0">
    <property type="entry name" value="40S RIBOSOMAL PROTEIN S17"/>
    <property type="match status" value="1"/>
</dbReference>
<gene>
    <name evidence="4" type="primary">rps17e</name>
    <name evidence="6" type="ORF">EYH45_07585</name>
</gene>
<accession>A0A833EB75</accession>
<sequence>MGKVRTRKVKTLAREILETYKDQISVSFEDNKRLVRSVLQGRFSKRLANRVAGYLTSLAKRTLDTQQQAEETKITEEQQSNVS</sequence>
<proteinExistence type="inferred from homology"/>